<evidence type="ECO:0000256" key="1">
    <source>
        <dbReference type="ARBA" id="ARBA00002121"/>
    </source>
</evidence>
<evidence type="ECO:0000256" key="4">
    <source>
        <dbReference type="ARBA" id="ARBA00022630"/>
    </source>
</evidence>
<dbReference type="SUPFAM" id="SSF82114">
    <property type="entry name" value="Riboflavin kinase-like"/>
    <property type="match status" value="1"/>
</dbReference>
<dbReference type="InterPro" id="IPR023468">
    <property type="entry name" value="Riboflavin_kinase"/>
</dbReference>
<dbReference type="InterPro" id="IPR015865">
    <property type="entry name" value="Riboflavin_kinase_bac/euk"/>
</dbReference>
<evidence type="ECO:0000256" key="5">
    <source>
        <dbReference type="ARBA" id="ARBA00022643"/>
    </source>
</evidence>
<evidence type="ECO:0000259" key="16">
    <source>
        <dbReference type="SMART" id="SM00904"/>
    </source>
</evidence>
<dbReference type="InterPro" id="IPR015864">
    <property type="entry name" value="FAD_synthase"/>
</dbReference>
<dbReference type="NCBIfam" id="NF004160">
    <property type="entry name" value="PRK05627.1-3"/>
    <property type="match status" value="1"/>
</dbReference>
<keyword evidence="10 15" id="KW-0274">FAD</keyword>
<dbReference type="OrthoDB" id="9803667at2"/>
<comment type="function">
    <text evidence="1">Catalyzes the phosphorylation of riboflavin to FMN followed by the adenylation of FMN to FAD.</text>
</comment>
<dbReference type="PANTHER" id="PTHR22749:SF6">
    <property type="entry name" value="RIBOFLAVIN KINASE"/>
    <property type="match status" value="1"/>
</dbReference>
<comment type="catalytic activity">
    <reaction evidence="13 15">
        <text>riboflavin + ATP = FMN + ADP + H(+)</text>
        <dbReference type="Rhea" id="RHEA:14357"/>
        <dbReference type="ChEBI" id="CHEBI:15378"/>
        <dbReference type="ChEBI" id="CHEBI:30616"/>
        <dbReference type="ChEBI" id="CHEBI:57986"/>
        <dbReference type="ChEBI" id="CHEBI:58210"/>
        <dbReference type="ChEBI" id="CHEBI:456216"/>
        <dbReference type="EC" id="2.7.1.26"/>
    </reaction>
</comment>
<dbReference type="AlphaFoldDB" id="A0A0N0VM34"/>
<evidence type="ECO:0000256" key="2">
    <source>
        <dbReference type="ARBA" id="ARBA00004726"/>
    </source>
</evidence>
<dbReference type="InterPro" id="IPR014729">
    <property type="entry name" value="Rossmann-like_a/b/a_fold"/>
</dbReference>
<keyword evidence="11 15" id="KW-0067">ATP-binding</keyword>
<evidence type="ECO:0000256" key="8">
    <source>
        <dbReference type="ARBA" id="ARBA00022741"/>
    </source>
</evidence>
<dbReference type="EMBL" id="JXMU01000002">
    <property type="protein sequence ID" value="KPB02561.1"/>
    <property type="molecule type" value="Genomic_DNA"/>
</dbReference>
<dbReference type="GO" id="GO:0003919">
    <property type="term" value="F:FMN adenylyltransferase activity"/>
    <property type="evidence" value="ECO:0007669"/>
    <property type="project" value="UniProtKB-UniRule"/>
</dbReference>
<accession>A0A0N0VM34</accession>
<evidence type="ECO:0000256" key="6">
    <source>
        <dbReference type="ARBA" id="ARBA00022679"/>
    </source>
</evidence>
<dbReference type="NCBIfam" id="TIGR00083">
    <property type="entry name" value="ribF"/>
    <property type="match status" value="1"/>
</dbReference>
<keyword evidence="12" id="KW-0511">Multifunctional enzyme</keyword>
<dbReference type="EC" id="2.7.7.2" evidence="15"/>
<dbReference type="Proteomes" id="UP000038011">
    <property type="component" value="Unassembled WGS sequence"/>
</dbReference>
<dbReference type="InterPro" id="IPR002606">
    <property type="entry name" value="Riboflavin_kinase_bac"/>
</dbReference>
<comment type="catalytic activity">
    <reaction evidence="14 15">
        <text>FMN + ATP + H(+) = FAD + diphosphate</text>
        <dbReference type="Rhea" id="RHEA:17237"/>
        <dbReference type="ChEBI" id="CHEBI:15378"/>
        <dbReference type="ChEBI" id="CHEBI:30616"/>
        <dbReference type="ChEBI" id="CHEBI:33019"/>
        <dbReference type="ChEBI" id="CHEBI:57692"/>
        <dbReference type="ChEBI" id="CHEBI:58210"/>
        <dbReference type="EC" id="2.7.7.2"/>
    </reaction>
</comment>
<dbReference type="UniPathway" id="UPA00277">
    <property type="reaction ID" value="UER00407"/>
</dbReference>
<dbReference type="FunFam" id="3.40.50.620:FF:000021">
    <property type="entry name" value="Riboflavin biosynthesis protein"/>
    <property type="match status" value="1"/>
</dbReference>
<dbReference type="GO" id="GO:0009231">
    <property type="term" value="P:riboflavin biosynthetic process"/>
    <property type="evidence" value="ECO:0007669"/>
    <property type="project" value="InterPro"/>
</dbReference>
<dbReference type="InterPro" id="IPR004821">
    <property type="entry name" value="Cyt_trans-like"/>
</dbReference>
<evidence type="ECO:0000313" key="17">
    <source>
        <dbReference type="EMBL" id="KPB02561.1"/>
    </source>
</evidence>
<evidence type="ECO:0000256" key="15">
    <source>
        <dbReference type="PIRNR" id="PIRNR004491"/>
    </source>
</evidence>
<evidence type="ECO:0000256" key="3">
    <source>
        <dbReference type="ARBA" id="ARBA00005201"/>
    </source>
</evidence>
<dbReference type="STRING" id="1514904.SU32_02070"/>
<dbReference type="PIRSF" id="PIRSF004491">
    <property type="entry name" value="FAD_Synth"/>
    <property type="match status" value="1"/>
</dbReference>
<keyword evidence="9 15" id="KW-0418">Kinase</keyword>
<dbReference type="Gene3D" id="2.40.30.30">
    <property type="entry name" value="Riboflavin kinase-like"/>
    <property type="match status" value="1"/>
</dbReference>
<name>A0A0N0VM34_9HYPH</name>
<dbReference type="GO" id="GO:0005524">
    <property type="term" value="F:ATP binding"/>
    <property type="evidence" value="ECO:0007669"/>
    <property type="project" value="UniProtKB-UniRule"/>
</dbReference>
<dbReference type="PATRIC" id="fig|1514904.3.peg.1614"/>
<keyword evidence="5 15" id="KW-0288">FMN</keyword>
<dbReference type="NCBIfam" id="NF004159">
    <property type="entry name" value="PRK05627.1-2"/>
    <property type="match status" value="1"/>
</dbReference>
<dbReference type="EC" id="2.7.1.26" evidence="15"/>
<dbReference type="SUPFAM" id="SSF52374">
    <property type="entry name" value="Nucleotidylyl transferase"/>
    <property type="match status" value="1"/>
</dbReference>
<evidence type="ECO:0000256" key="14">
    <source>
        <dbReference type="ARBA" id="ARBA00049494"/>
    </source>
</evidence>
<keyword evidence="6 15" id="KW-0808">Transferase</keyword>
<dbReference type="GO" id="GO:0009398">
    <property type="term" value="P:FMN biosynthetic process"/>
    <property type="evidence" value="ECO:0007669"/>
    <property type="project" value="UniProtKB-UniRule"/>
</dbReference>
<keyword evidence="8 15" id="KW-0547">Nucleotide-binding</keyword>
<evidence type="ECO:0000256" key="13">
    <source>
        <dbReference type="ARBA" id="ARBA00047880"/>
    </source>
</evidence>
<comment type="pathway">
    <text evidence="3 15">Cofactor biosynthesis; FMN biosynthesis; FMN from riboflavin (ATP route): step 1/1.</text>
</comment>
<evidence type="ECO:0000256" key="9">
    <source>
        <dbReference type="ARBA" id="ARBA00022777"/>
    </source>
</evidence>
<dbReference type="GO" id="GO:0008531">
    <property type="term" value="F:riboflavin kinase activity"/>
    <property type="evidence" value="ECO:0007669"/>
    <property type="project" value="UniProtKB-UniRule"/>
</dbReference>
<protein>
    <recommendedName>
        <fullName evidence="15">Riboflavin biosynthesis protein</fullName>
    </recommendedName>
    <domain>
        <recommendedName>
            <fullName evidence="15">Riboflavin kinase</fullName>
            <ecNumber evidence="15">2.7.1.26</ecNumber>
        </recommendedName>
        <alternativeName>
            <fullName evidence="15">Flavokinase</fullName>
        </alternativeName>
    </domain>
    <domain>
        <recommendedName>
            <fullName evidence="15">FMN adenylyltransferase</fullName>
            <ecNumber evidence="15">2.7.7.2</ecNumber>
        </recommendedName>
        <alternativeName>
            <fullName evidence="15">FAD pyrophosphorylase</fullName>
        </alternativeName>
        <alternativeName>
            <fullName evidence="15">FAD synthase</fullName>
        </alternativeName>
    </domain>
</protein>
<feature type="domain" description="Riboflavin kinase" evidence="16">
    <location>
        <begin position="187"/>
        <end position="312"/>
    </location>
</feature>
<keyword evidence="4 15" id="KW-0285">Flavoprotein</keyword>
<comment type="similarity">
    <text evidence="15">Belongs to the ribF family.</text>
</comment>
<dbReference type="Pfam" id="PF06574">
    <property type="entry name" value="FAD_syn"/>
    <property type="match status" value="1"/>
</dbReference>
<organism evidence="17 18">
    <name type="scientific">Ahrensia marina</name>
    <dbReference type="NCBI Taxonomy" id="1514904"/>
    <lineage>
        <taxon>Bacteria</taxon>
        <taxon>Pseudomonadati</taxon>
        <taxon>Pseudomonadota</taxon>
        <taxon>Alphaproteobacteria</taxon>
        <taxon>Hyphomicrobiales</taxon>
        <taxon>Ahrensiaceae</taxon>
        <taxon>Ahrensia</taxon>
    </lineage>
</organism>
<evidence type="ECO:0000256" key="10">
    <source>
        <dbReference type="ARBA" id="ARBA00022827"/>
    </source>
</evidence>
<proteinExistence type="inferred from homology"/>
<dbReference type="Gene3D" id="3.40.50.620">
    <property type="entry name" value="HUPs"/>
    <property type="match status" value="1"/>
</dbReference>
<gene>
    <name evidence="17" type="ORF">SU32_02070</name>
</gene>
<comment type="pathway">
    <text evidence="2 15">Cofactor biosynthesis; FAD biosynthesis; FAD from FMN: step 1/1.</text>
</comment>
<dbReference type="InterPro" id="IPR023465">
    <property type="entry name" value="Riboflavin_kinase_dom_sf"/>
</dbReference>
<reference evidence="17 18" key="1">
    <citation type="submission" date="2015-01" db="EMBL/GenBank/DDBJ databases">
        <title>Ahrensia donghaiensis sp. nov., a novel dimethylsulphoniopropionate-cleavage bacterium isolated from seawater and emended descriptions of the genus Ahrensia and Ahrensia kielensis.</title>
        <authorList>
            <person name="Liu J."/>
        </authorList>
    </citation>
    <scope>NUCLEOTIDE SEQUENCE [LARGE SCALE GENOMIC DNA]</scope>
    <source>
        <strain evidence="17 18">LZD062</strain>
    </source>
</reference>
<dbReference type="SMART" id="SM00904">
    <property type="entry name" value="Flavokinase"/>
    <property type="match status" value="1"/>
</dbReference>
<dbReference type="UniPathway" id="UPA00276">
    <property type="reaction ID" value="UER00406"/>
</dbReference>
<keyword evidence="7 15" id="KW-0548">Nucleotidyltransferase</keyword>
<evidence type="ECO:0000256" key="12">
    <source>
        <dbReference type="ARBA" id="ARBA00023268"/>
    </source>
</evidence>
<keyword evidence="18" id="KW-1185">Reference proteome</keyword>
<dbReference type="RefSeq" id="WP_053997669.1">
    <property type="nucleotide sequence ID" value="NZ_JXMU01000002.1"/>
</dbReference>
<evidence type="ECO:0000256" key="7">
    <source>
        <dbReference type="ARBA" id="ARBA00022695"/>
    </source>
</evidence>
<dbReference type="PANTHER" id="PTHR22749">
    <property type="entry name" value="RIBOFLAVIN KINASE/FMN ADENYLYLTRANSFERASE"/>
    <property type="match status" value="1"/>
</dbReference>
<evidence type="ECO:0000313" key="18">
    <source>
        <dbReference type="Proteomes" id="UP000038011"/>
    </source>
</evidence>
<dbReference type="NCBIfam" id="TIGR00125">
    <property type="entry name" value="cyt_tran_rel"/>
    <property type="match status" value="1"/>
</dbReference>
<comment type="caution">
    <text evidence="17">The sequence shown here is derived from an EMBL/GenBank/DDBJ whole genome shotgun (WGS) entry which is preliminary data.</text>
</comment>
<dbReference type="CDD" id="cd02064">
    <property type="entry name" value="FAD_synthetase_N"/>
    <property type="match status" value="1"/>
</dbReference>
<dbReference type="GO" id="GO:0006747">
    <property type="term" value="P:FAD biosynthetic process"/>
    <property type="evidence" value="ECO:0007669"/>
    <property type="project" value="UniProtKB-UniRule"/>
</dbReference>
<dbReference type="Pfam" id="PF01687">
    <property type="entry name" value="Flavokinase"/>
    <property type="match status" value="1"/>
</dbReference>
<sequence>MAGFVRIQDLTDLPKGFHGGVIAIGNFDGLHRGHQAVLKTALDLAAQMNVPALVLTFEPHPRSFFQSKIKLPRITPPRMKARIVESIGFAAIIELPFTKEFSEQSADTFINDILVARLGAKAVVTGFDFHFGKDRQGGPAYLMQAGEQNGFQVKLVDAQRDHTSEVISSSRIRQELAEGDVDAANALLGYRYRVTSPIIAGEQLGRTLGYPTANMSLPAETPLAHGIYAVRFHREDGTILDGVASFGRRPTVTDKGAPLLETYVLDFKGDLYDEVCTVSIVKFLRGEEKFHGLDPLIEQMKIDEKNARNVLADIEPISPLDAQLTFGKDGA</sequence>
<evidence type="ECO:0000256" key="11">
    <source>
        <dbReference type="ARBA" id="ARBA00022840"/>
    </source>
</evidence>